<dbReference type="RefSeq" id="WP_123456096.1">
    <property type="nucleotide sequence ID" value="NZ_JBEYXG010000055.1"/>
</dbReference>
<dbReference type="Proteomes" id="UP001611339">
    <property type="component" value="Unassembled WGS sequence"/>
</dbReference>
<sequence length="63" mass="6438">MQFVEKITRSLVVIGFSAAVSVMITQAAQSGFPTPSTASAGSSVTLAGPARPAVGPQPDIIWH</sequence>
<evidence type="ECO:0000313" key="3">
    <source>
        <dbReference type="Proteomes" id="UP001611339"/>
    </source>
</evidence>
<dbReference type="EMBL" id="JBIRUI010000026">
    <property type="protein sequence ID" value="MFI1718762.1"/>
    <property type="molecule type" value="Genomic_DNA"/>
</dbReference>
<evidence type="ECO:0000256" key="1">
    <source>
        <dbReference type="SAM" id="MobiDB-lite"/>
    </source>
</evidence>
<name>A0ABW7UGH4_9ACTN</name>
<accession>A0ABW7UGH4</accession>
<feature type="region of interest" description="Disordered" evidence="1">
    <location>
        <begin position="30"/>
        <end position="63"/>
    </location>
</feature>
<reference evidence="2 3" key="1">
    <citation type="submission" date="2024-10" db="EMBL/GenBank/DDBJ databases">
        <title>The Natural Products Discovery Center: Release of the First 8490 Sequenced Strains for Exploring Actinobacteria Biosynthetic Diversity.</title>
        <authorList>
            <person name="Kalkreuter E."/>
            <person name="Kautsar S.A."/>
            <person name="Yang D."/>
            <person name="Bader C.D."/>
            <person name="Teijaro C.N."/>
            <person name="Fluegel L."/>
            <person name="Davis C.M."/>
            <person name="Simpson J.R."/>
            <person name="Lauterbach L."/>
            <person name="Steele A.D."/>
            <person name="Gui C."/>
            <person name="Meng S."/>
            <person name="Li G."/>
            <person name="Viehrig K."/>
            <person name="Ye F."/>
            <person name="Su P."/>
            <person name="Kiefer A.F."/>
            <person name="Nichols A."/>
            <person name="Cepeda A.J."/>
            <person name="Yan W."/>
            <person name="Fan B."/>
            <person name="Jiang Y."/>
            <person name="Adhikari A."/>
            <person name="Zheng C.-J."/>
            <person name="Schuster L."/>
            <person name="Cowan T.M."/>
            <person name="Smanski M.J."/>
            <person name="Chevrette M.G."/>
            <person name="De Carvalho L.P.S."/>
            <person name="Shen B."/>
        </authorList>
    </citation>
    <scope>NUCLEOTIDE SEQUENCE [LARGE SCALE GENOMIC DNA]</scope>
    <source>
        <strain evidence="2 3">NPDC020602</strain>
    </source>
</reference>
<feature type="compositionally biased region" description="Polar residues" evidence="1">
    <location>
        <begin position="30"/>
        <end position="45"/>
    </location>
</feature>
<protein>
    <recommendedName>
        <fullName evidence="4">Serine protease</fullName>
    </recommendedName>
</protein>
<proteinExistence type="predicted"/>
<evidence type="ECO:0008006" key="4">
    <source>
        <dbReference type="Google" id="ProtNLM"/>
    </source>
</evidence>
<organism evidence="2 3">
    <name type="scientific">Streptomyces litmocidini</name>
    <dbReference type="NCBI Taxonomy" id="67318"/>
    <lineage>
        <taxon>Bacteria</taxon>
        <taxon>Bacillati</taxon>
        <taxon>Actinomycetota</taxon>
        <taxon>Actinomycetes</taxon>
        <taxon>Kitasatosporales</taxon>
        <taxon>Streptomycetaceae</taxon>
        <taxon>Streptomyces</taxon>
    </lineage>
</organism>
<comment type="caution">
    <text evidence="2">The sequence shown here is derived from an EMBL/GenBank/DDBJ whole genome shotgun (WGS) entry which is preliminary data.</text>
</comment>
<keyword evidence="3" id="KW-1185">Reference proteome</keyword>
<gene>
    <name evidence="2" type="ORF">ACH407_35025</name>
</gene>
<evidence type="ECO:0000313" key="2">
    <source>
        <dbReference type="EMBL" id="MFI1718762.1"/>
    </source>
</evidence>